<evidence type="ECO:0000313" key="4">
    <source>
        <dbReference type="EMBL" id="CAE7449444.1"/>
    </source>
</evidence>
<dbReference type="InterPro" id="IPR051165">
    <property type="entry name" value="Multifunctional_ANK_Repeat"/>
</dbReference>
<dbReference type="SMART" id="SM00248">
    <property type="entry name" value="ANK"/>
    <property type="match status" value="16"/>
</dbReference>
<evidence type="ECO:0000256" key="2">
    <source>
        <dbReference type="ARBA" id="ARBA00023043"/>
    </source>
</evidence>
<accession>A0A812RQ11</accession>
<dbReference type="Gene3D" id="1.25.40.20">
    <property type="entry name" value="Ankyrin repeat-containing domain"/>
    <property type="match status" value="6"/>
</dbReference>
<keyword evidence="5" id="KW-1185">Reference proteome</keyword>
<dbReference type="EMBL" id="CAJNDS010002361">
    <property type="protein sequence ID" value="CAE7449444.1"/>
    <property type="molecule type" value="Genomic_DNA"/>
</dbReference>
<dbReference type="PANTHER" id="PTHR24123:SF33">
    <property type="entry name" value="PROTEIN HOS4"/>
    <property type="match status" value="1"/>
</dbReference>
<dbReference type="InterPro" id="IPR036770">
    <property type="entry name" value="Ankyrin_rpt-contain_sf"/>
</dbReference>
<dbReference type="PROSITE" id="PS50088">
    <property type="entry name" value="ANK_REPEAT"/>
    <property type="match status" value="3"/>
</dbReference>
<feature type="repeat" description="ANK" evidence="3">
    <location>
        <begin position="1483"/>
        <end position="1503"/>
    </location>
</feature>
<dbReference type="PROSITE" id="PS50297">
    <property type="entry name" value="ANK_REP_REGION"/>
    <property type="match status" value="3"/>
</dbReference>
<feature type="repeat" description="ANK" evidence="3">
    <location>
        <begin position="951"/>
        <end position="983"/>
    </location>
</feature>
<dbReference type="InterPro" id="IPR002110">
    <property type="entry name" value="Ankyrin_rpt"/>
</dbReference>
<dbReference type="SUPFAM" id="SSF48403">
    <property type="entry name" value="Ankyrin repeat"/>
    <property type="match status" value="4"/>
</dbReference>
<dbReference type="Proteomes" id="UP000604046">
    <property type="component" value="Unassembled WGS sequence"/>
</dbReference>
<keyword evidence="2 3" id="KW-0040">ANK repeat</keyword>
<organism evidence="4 5">
    <name type="scientific">Symbiodinium natans</name>
    <dbReference type="NCBI Taxonomy" id="878477"/>
    <lineage>
        <taxon>Eukaryota</taxon>
        <taxon>Sar</taxon>
        <taxon>Alveolata</taxon>
        <taxon>Dinophyceae</taxon>
        <taxon>Suessiales</taxon>
        <taxon>Symbiodiniaceae</taxon>
        <taxon>Symbiodinium</taxon>
    </lineage>
</organism>
<dbReference type="OrthoDB" id="411272at2759"/>
<protein>
    <submittedName>
        <fullName evidence="4">ANK2 protein</fullName>
    </submittedName>
</protein>
<reference evidence="4" key="1">
    <citation type="submission" date="2021-02" db="EMBL/GenBank/DDBJ databases">
        <authorList>
            <person name="Dougan E. K."/>
            <person name="Rhodes N."/>
            <person name="Thang M."/>
            <person name="Chan C."/>
        </authorList>
    </citation>
    <scope>NUCLEOTIDE SEQUENCE</scope>
</reference>
<gene>
    <name evidence="4" type="primary">ANK2</name>
    <name evidence="4" type="ORF">SNAT2548_LOCUS24559</name>
</gene>
<comment type="caution">
    <text evidence="4">The sequence shown here is derived from an EMBL/GenBank/DDBJ whole genome shotgun (WGS) entry which is preliminary data.</text>
</comment>
<evidence type="ECO:0000313" key="5">
    <source>
        <dbReference type="Proteomes" id="UP000604046"/>
    </source>
</evidence>
<keyword evidence="1" id="KW-0677">Repeat</keyword>
<sequence>MYYPVLPGAVDDTATPAQSPKTLGLDAGDIEAPREHAPVRNVVLTIEQKEKLQQWQRMAEHGFQIHRRAERYYEHVNFWTLSLPSVVLSAVATVWTLATDNAQFPNSKVYIASISGLGTVVTSIGTYWRWQARMEKNRFASERYNSLTNRLTLLKARLQMGDIEFAHVLQEVESTIHEILKTCGPPDLWVQQRFEWEEKTSQYELLDRLTNLRDVSPWVRCCFPCCWQTVTKLCRRRLRGNGELEPSSILDQKIREFSKKTQDVSVDEFKDYFWQLFRMASNTNNLEMCKNLLRAVPNALKDEKDVHFQSLEPSGKSPLHFSVADHFHQLGQWLFETYPREMKFHCLMQDHHGRIPLDYMEPRKALQPHQEGSAFYPVLLFETFQQWCTEMGQYTDDRHSFEDKERMKRIGGDLLKRILEWGVRHVDVACNKRHTVLHLLAVHGVEEQEVLGLHRVSPNANAPEAVNETGTLLAILLRQKDFDTDIRDASSESKAPMELATEQRHAKATKLFFESVLSEMHEIKDDHQKQDRFKSLKAVLEDSLLQLHARHDGHPEQCRTEMERNKDSKQSCCSCAPTERLLSRLKQEDSLRNFVEMKLQVHGYEATLLHYACGADPLIDAARLQYDSGPSLARRLLEQRAANSPDSGKKTPLNWAVTRHLPSIAWDICEFGIENDVADVLEDIEHHLASLPEEYALFRVSMDSSKVVPAGFGSLVLWIDFETGARTYLDGCVSPSPDPSKTVLEFRPSNMVAPFRFQLDSDGVQLDKMPGRLSFTLEGLLLGQKDHETGFGFDEQWVTLFPNLPLKEWCQTTRTKQRLEFMNYRSKRDGFTLWHLACQFRNLRLCKILKAHSAMYGFCADGKKTPLDCAAFTDCEVPEDADSDSEDSLPTGLKTAGVTDSKNKDLAKLLLFHDYACKASRNRLSPKRIAPKYYMHFGIEPAVLVSMRDMDGKVLLHYAAYFGLFKDVEWLLEKGAQVDVYDQMSIQDFRFTIMDPPKQELWSQLQKDYSLTQIPFPEFCCQKAEREPFNAVMASPTEDVYWLRQEDIPEFATLRVCFQRPERFDGFRWPSKGEDFRHDESAESGGVGDVKLRKWVMEARACEMLNYKVEWLTVNFGNRDVSADLDDFQSGKYISMHVHRTPLDHALLGAMDNAEAMYNVRETADENANSISDVRLPPHARICKMLIEQALLCEKQEGRALLAETFASFCRPCHVARGLSKYIVDILIQEPGATSDKTTLLHVAAKHGLRDACNQLLKYRCTFKEVCMQTPLDVASDEGTYHLLILPAFVSICQKIHTRALPNEDEETIAARVEQVDQEATAWLTNMESRALSLQKIVRISNPHHSKYTMVDYAAMYGMKRVLAHVIDGLSDIEDETKITCPAEIIGIELPRYGERNQVIYDLRSLFTAADDRWTSLNLKQKLKDMKESFKDKNKEELVEVLKRELHEHIHYVASLDTEEAIEFFDAVLESRPEWRKKKDATTGDTALHMAARSDNIAVVKLLCEKYKVNKEDKNMNQERPIHSAARNHGYKTMKYLLEGGVQPLPPNFKKEHPMHLLAKTLSLRSPGQRAPDPEQFHEVVGILMAKVAESNSWMNLTKRDADGKSSLEYLVSSCDHSYACPVVEKLVHALPAAVHESNCFFAALDNPTGPARLFKALLRNVTDRKILTKLLDQDQERSGLNVVQICAKLGDVDSLREILNALAAPDLLRQALIPQEIAETKLMSSSDQTPPLILALRHGREDVAKRLASRMLGLDENDRARVKWEEECRKSELKHELASIFNQAGHTFFQLIRSGEVGAVRNLLVAQPALVESADAAGNTALHVAVQKSFKHQKEMVQLLLSHGAALSDNGPNQETPLHLLCRRCAAQVYQSGYDWPPERKWEECKGWSPGKDKVDDAEDGAKDELFTLTKVTELILREFVSRCREDNAGAVIEMLSVQSAEGSKTPFDLVSSCLDAAAFLPGHPLRKYLKQAWLKPLLPLAEPVSLPGTRKLSLLGLAILLRANEATIRLQHDDPLEGVGDETPLAYALMLQQFDLVRKMLTRIEEEKLYDRLEDVMMQPHTEGLLFTPQAGSEQIPARVFEVLPAHNVVRLLMQSPGILTRCLQSGNDALLENLLSKICDEARSKPQWPEWRFGSEEWGVLHLLAATGMPDMIHELLRELSPDSQESYVNIKDKSKNTPLHHVLYFVGCIVVSGSSEPAFHGCYFPFKNTDGRLSYCMHGMDGAYDHFIRLSNDDEELQWRFEDNSDNWFWPFITKGKQSPDEVPTDKCWKACESTGDLPTLIYRDVEDRMHGNVVRALLQFKADILRQNVEKRTPLHACLHRQVSRASRDKLPRLALNLLGIHDGMMPSLPRLQTLLAELRAADGLNVLEMSVANVWCDNVWKEWLPTFLAMPGLLVSHEAFSGPLSSVQDDFQLPRVRRPQSVPRLVARLADDESLPRDIQISSAELGLGSCLMSCLRNQRKTLLRCMKKPVESSSIFLVPEPYAESQPLLSLKAPNDMGRLEVDQIEATANNDAIEKTKGNKGSLNVCIGLYAVGEPTLKLNGVLGHYCKPPYRKQLITPHYWDFGSWESSSVRSVGFPSGCRDCGKFYCEVLLNEDPDRSLSVGVALGNYAPRPGDGTVDRNEGVWLVHGGDSWFANAQEKPDAWKTNWRAGQALCIAVDIDAKIMHIAIDGTQESRAYKFEPKGQAVYPIVVAETSFRFAIRKRDLSFAEMFPDYEPWLPAEQVLNPDQKRIVRFSNVPVDMESSSDLELELSTSVDSATLHASTMLATAFRMGCSWDIIDILQHQGCRPTLSSLLAAFRYANAGTKGLLLHSDLSRHPRFTNLLRQTGQEDLQPWVVGSFLRYLQNNELTSEDIAIVCQRFADCGAPIQAMHADYIHARDVNVRAKGMVHRLDGCYVRQDSSVGSGERQIFRNLCHTDQWMVYDPFENLWKVGLTQKSVDSSWPGEWHAETPNLEDGKLRVVVDGKDVEDQKDVDASLDRDLSQSKSQRFAKTSRKIDDSAFRHFKGKYLVDCFSELADLLNISEPHRNVFRQELQKQGGRPQDGDAGALTLHSAIETAVKEIEFGEETSQQLRHLRDVTGVSSDLAELSLRVAPM</sequence>
<proteinExistence type="predicted"/>
<dbReference type="Pfam" id="PF12796">
    <property type="entry name" value="Ank_2"/>
    <property type="match status" value="1"/>
</dbReference>
<dbReference type="InterPro" id="IPR043136">
    <property type="entry name" value="B30.2/SPRY_sf"/>
</dbReference>
<feature type="repeat" description="ANK" evidence="3">
    <location>
        <begin position="1818"/>
        <end position="1853"/>
    </location>
</feature>
<evidence type="ECO:0000256" key="3">
    <source>
        <dbReference type="PROSITE-ProRule" id="PRU00023"/>
    </source>
</evidence>
<name>A0A812RQ11_9DINO</name>
<dbReference type="Pfam" id="PF00023">
    <property type="entry name" value="Ank"/>
    <property type="match status" value="1"/>
</dbReference>
<dbReference type="PANTHER" id="PTHR24123">
    <property type="entry name" value="ANKYRIN REPEAT-CONTAINING"/>
    <property type="match status" value="1"/>
</dbReference>
<evidence type="ECO:0000256" key="1">
    <source>
        <dbReference type="ARBA" id="ARBA00022737"/>
    </source>
</evidence>
<dbReference type="Gene3D" id="2.60.120.920">
    <property type="match status" value="1"/>
</dbReference>